<dbReference type="Pfam" id="PF01803">
    <property type="entry name" value="LIM_bind"/>
    <property type="match status" value="2"/>
</dbReference>
<reference evidence="2" key="1">
    <citation type="submission" date="2021-06" db="EMBL/GenBank/DDBJ databases">
        <authorList>
            <person name="Kallberg Y."/>
            <person name="Tangrot J."/>
            <person name="Rosling A."/>
        </authorList>
    </citation>
    <scope>NUCLEOTIDE SEQUENCE</scope>
    <source>
        <strain evidence="2">FL130A</strain>
    </source>
</reference>
<feature type="compositionally biased region" description="Basic residues" evidence="1">
    <location>
        <begin position="387"/>
        <end position="400"/>
    </location>
</feature>
<feature type="region of interest" description="Disordered" evidence="1">
    <location>
        <begin position="326"/>
        <end position="408"/>
    </location>
</feature>
<sequence length="408" mass="44976">MSNINPTAFFGGGMGVPNQLVAMHAAGQRVLNPMQLAAMAQAQPNLSPAYNLGFPTMLAANTANLGARVAPMHLNMPGLAQRQQPLTNRPPLNQGKGILRIMLFADYLGGEANDPSKKIDKKDIMYWTRFVTEFFTEDGTMRYTLWNSKTDEQRSFDIANSVIPRYYQVNFDSGVTGIQLILGHAREHVSSGFNGTTLGHTVDCPRATMIYSYENGTRIVATGHLKVKMTYGLKIEYMDFTTKKHEEYIPREVKDTLPPSPVNDYGIPVKTLRSLEIAEGVAQLDDLINITLKTNQGPKHSLRRFMQTSVPLHFAQNMTNMTNMMTIPPTPGPSPPNGPVMKTSPKREPESSIAVDMPITTPKISAKPSPSPRISDKRPGEPGLGNKPKRRNTKSAPKKASRQDPTSS</sequence>
<keyword evidence="3" id="KW-1185">Reference proteome</keyword>
<evidence type="ECO:0000313" key="2">
    <source>
        <dbReference type="EMBL" id="CAG8503390.1"/>
    </source>
</evidence>
<name>A0A9N8ZQH6_9GLOM</name>
<evidence type="ECO:0000313" key="3">
    <source>
        <dbReference type="Proteomes" id="UP000789508"/>
    </source>
</evidence>
<dbReference type="OrthoDB" id="774557at2759"/>
<organism evidence="2 3">
    <name type="scientific">Ambispora leptoticha</name>
    <dbReference type="NCBI Taxonomy" id="144679"/>
    <lineage>
        <taxon>Eukaryota</taxon>
        <taxon>Fungi</taxon>
        <taxon>Fungi incertae sedis</taxon>
        <taxon>Mucoromycota</taxon>
        <taxon>Glomeromycotina</taxon>
        <taxon>Glomeromycetes</taxon>
        <taxon>Archaeosporales</taxon>
        <taxon>Ambisporaceae</taxon>
        <taxon>Ambispora</taxon>
    </lineage>
</organism>
<dbReference type="Proteomes" id="UP000789508">
    <property type="component" value="Unassembled WGS sequence"/>
</dbReference>
<protein>
    <submittedName>
        <fullName evidence="2">1632_t:CDS:1</fullName>
    </submittedName>
</protein>
<dbReference type="AlphaFoldDB" id="A0A9N8ZQH6"/>
<gene>
    <name evidence="2" type="ORF">ALEPTO_LOCUS3601</name>
</gene>
<dbReference type="PANTHER" id="PTHR10378">
    <property type="entry name" value="LIM DOMAIN-BINDING PROTEIN"/>
    <property type="match status" value="1"/>
</dbReference>
<feature type="compositionally biased region" description="Pro residues" evidence="1">
    <location>
        <begin position="328"/>
        <end position="338"/>
    </location>
</feature>
<evidence type="ECO:0000256" key="1">
    <source>
        <dbReference type="SAM" id="MobiDB-lite"/>
    </source>
</evidence>
<dbReference type="InterPro" id="IPR029005">
    <property type="entry name" value="LIM-bd/SEUSS"/>
</dbReference>
<comment type="caution">
    <text evidence="2">The sequence shown here is derived from an EMBL/GenBank/DDBJ whole genome shotgun (WGS) entry which is preliminary data.</text>
</comment>
<proteinExistence type="predicted"/>
<accession>A0A9N8ZQH6</accession>
<dbReference type="EMBL" id="CAJVPS010000686">
    <property type="protein sequence ID" value="CAG8503390.1"/>
    <property type="molecule type" value="Genomic_DNA"/>
</dbReference>